<dbReference type="AlphaFoldDB" id="A0A8B7XLE2"/>
<dbReference type="RefSeq" id="XP_022080977.1">
    <property type="nucleotide sequence ID" value="XM_022225285.1"/>
</dbReference>
<dbReference type="GO" id="GO:0005886">
    <property type="term" value="C:plasma membrane"/>
    <property type="evidence" value="ECO:0007669"/>
    <property type="project" value="TreeGrafter"/>
</dbReference>
<dbReference type="SMART" id="SM00255">
    <property type="entry name" value="TIR"/>
    <property type="match status" value="1"/>
</dbReference>
<dbReference type="InterPro" id="IPR000157">
    <property type="entry name" value="TIR_dom"/>
</dbReference>
<gene>
    <name evidence="11 12" type="primary">LOC110974002</name>
</gene>
<name>A0A8B7XLE2_ACAPL</name>
<dbReference type="Gene3D" id="3.40.50.10140">
    <property type="entry name" value="Toll/interleukin-1 receptor homology (TIR) domain"/>
    <property type="match status" value="1"/>
</dbReference>
<dbReference type="InterPro" id="IPR032675">
    <property type="entry name" value="LRR_dom_sf"/>
</dbReference>
<evidence type="ECO:0000256" key="1">
    <source>
        <dbReference type="ARBA" id="ARBA00004167"/>
    </source>
</evidence>
<feature type="chain" id="PRO_5044665446" evidence="8">
    <location>
        <begin position="21"/>
        <end position="605"/>
    </location>
</feature>
<keyword evidence="5 7" id="KW-1133">Transmembrane helix</keyword>
<dbReference type="SUPFAM" id="SSF52200">
    <property type="entry name" value="Toll/Interleukin receptor TIR domain"/>
    <property type="match status" value="1"/>
</dbReference>
<evidence type="ECO:0000313" key="10">
    <source>
        <dbReference type="Proteomes" id="UP000694845"/>
    </source>
</evidence>
<dbReference type="OMA" id="FDIRCER"/>
<evidence type="ECO:0000256" key="5">
    <source>
        <dbReference type="ARBA" id="ARBA00022989"/>
    </source>
</evidence>
<dbReference type="PANTHER" id="PTHR24365">
    <property type="entry name" value="TOLL-LIKE RECEPTOR"/>
    <property type="match status" value="1"/>
</dbReference>
<dbReference type="RefSeq" id="XP_022080978.1">
    <property type="nucleotide sequence ID" value="XM_022225286.1"/>
</dbReference>
<dbReference type="PANTHER" id="PTHR24365:SF530">
    <property type="entry name" value="MSTPROX-RELATED"/>
    <property type="match status" value="1"/>
</dbReference>
<evidence type="ECO:0000256" key="2">
    <source>
        <dbReference type="ARBA" id="ARBA00009634"/>
    </source>
</evidence>
<keyword evidence="6 7" id="KW-0472">Membrane</keyword>
<dbReference type="InterPro" id="IPR001611">
    <property type="entry name" value="Leu-rich_rpt"/>
</dbReference>
<evidence type="ECO:0000256" key="8">
    <source>
        <dbReference type="SAM" id="SignalP"/>
    </source>
</evidence>
<keyword evidence="10" id="KW-1185">Reference proteome</keyword>
<dbReference type="PROSITE" id="PS50104">
    <property type="entry name" value="TIR"/>
    <property type="match status" value="1"/>
</dbReference>
<dbReference type="Proteomes" id="UP000694845">
    <property type="component" value="Unplaced"/>
</dbReference>
<proteinExistence type="inferred from homology"/>
<protein>
    <submittedName>
        <fullName evidence="11 12">Toll-like receptor 2</fullName>
    </submittedName>
</protein>
<keyword evidence="3 7" id="KW-0812">Transmembrane</keyword>
<dbReference type="OrthoDB" id="643377at2759"/>
<accession>A0A8B7XLE2</accession>
<dbReference type="SUPFAM" id="SSF52058">
    <property type="entry name" value="L domain-like"/>
    <property type="match status" value="1"/>
</dbReference>
<keyword evidence="4 8" id="KW-0732">Signal</keyword>
<evidence type="ECO:0000256" key="4">
    <source>
        <dbReference type="ARBA" id="ARBA00022729"/>
    </source>
</evidence>
<evidence type="ECO:0000256" key="6">
    <source>
        <dbReference type="ARBA" id="ARBA00023136"/>
    </source>
</evidence>
<organism evidence="10 11">
    <name type="scientific">Acanthaster planci</name>
    <name type="common">Crown-of-thorns starfish</name>
    <dbReference type="NCBI Taxonomy" id="133434"/>
    <lineage>
        <taxon>Eukaryota</taxon>
        <taxon>Metazoa</taxon>
        <taxon>Echinodermata</taxon>
        <taxon>Eleutherozoa</taxon>
        <taxon>Asterozoa</taxon>
        <taxon>Asteroidea</taxon>
        <taxon>Valvatacea</taxon>
        <taxon>Valvatida</taxon>
        <taxon>Acanthasteridae</taxon>
        <taxon>Acanthaster</taxon>
    </lineage>
</organism>
<evidence type="ECO:0000256" key="7">
    <source>
        <dbReference type="SAM" id="Phobius"/>
    </source>
</evidence>
<dbReference type="KEGG" id="aplc:110974002"/>
<dbReference type="GO" id="GO:0038023">
    <property type="term" value="F:signaling receptor activity"/>
    <property type="evidence" value="ECO:0007669"/>
    <property type="project" value="TreeGrafter"/>
</dbReference>
<dbReference type="GO" id="GO:0007165">
    <property type="term" value="P:signal transduction"/>
    <property type="evidence" value="ECO:0007669"/>
    <property type="project" value="InterPro"/>
</dbReference>
<evidence type="ECO:0000313" key="12">
    <source>
        <dbReference type="RefSeq" id="XP_022080978.1"/>
    </source>
</evidence>
<comment type="subcellular location">
    <subcellularLocation>
        <location evidence="1">Membrane</location>
        <topology evidence="1">Single-pass membrane protein</topology>
    </subcellularLocation>
</comment>
<reference evidence="11 12" key="1">
    <citation type="submission" date="2025-04" db="UniProtKB">
        <authorList>
            <consortium name="RefSeq"/>
        </authorList>
    </citation>
    <scope>IDENTIFICATION</scope>
</reference>
<feature type="transmembrane region" description="Helical" evidence="7">
    <location>
        <begin position="381"/>
        <end position="403"/>
    </location>
</feature>
<dbReference type="GeneID" id="110974002"/>
<feature type="domain" description="TIR" evidence="9">
    <location>
        <begin position="433"/>
        <end position="590"/>
    </location>
</feature>
<evidence type="ECO:0000259" key="9">
    <source>
        <dbReference type="PROSITE" id="PS50104"/>
    </source>
</evidence>
<evidence type="ECO:0000313" key="11">
    <source>
        <dbReference type="RefSeq" id="XP_022080977.1"/>
    </source>
</evidence>
<evidence type="ECO:0000256" key="3">
    <source>
        <dbReference type="ARBA" id="ARBA00022692"/>
    </source>
</evidence>
<dbReference type="Gene3D" id="3.80.10.10">
    <property type="entry name" value="Ribonuclease Inhibitor"/>
    <property type="match status" value="1"/>
</dbReference>
<feature type="signal peptide" evidence="8">
    <location>
        <begin position="1"/>
        <end position="20"/>
    </location>
</feature>
<sequence>MEDLSYRLLLLLCFLHWAFSFRDDPPICTSTDPARRCFCRYVPYRQERFFALTVSCGVSSAGFNFSELALLNFSAVFPWTLRFHSWRDGGNYTKNLLIIPANAIPSSANVTPFDLATDGVHLLSIEKGAFAGRTIKGLKFYRTEMTRLPLESFRDQKMNLEYVEIVGVRQRSGEPIEPPRFHSFQALKDITINALPMVSKFLPDGFLNDLPSLESLTLIWVRVVRVSPGAIRNVPALKKLIIVSGELERVPINLLSHLSSLTLLELSNNNISTVYATDVDALMRLPSLEKVYLFDNPFSCTCELYSFINLLHGEPPFSLTSNLYGEYLCSSPQTLQGKYLSDLSLLTYVELNCTGESTAKPVNYTTRDLPDFVDSSTVARLAAPIISAIVLLGIAFTAVVVIFHRKINLKWVGLFRRFGPHHHRGDEADNTRYQYDAYICHHGDMEEFISEQMIPRLEGEPNNFRLCVSFRDFLVGTNKLDNVATAMTESRLVIVLLDANFIASGQCVLELNMACSRMMDAGAGVGAVPAAAAVNAPVLDRATGILLVLLDALPVDALPTTLTVLRDKITCLEWRPEEEERCWQQLLASIWAGRQEQIQAFEIQD</sequence>
<comment type="similarity">
    <text evidence="2">Belongs to the Toll-like receptor family.</text>
</comment>
<dbReference type="InterPro" id="IPR035897">
    <property type="entry name" value="Toll_tir_struct_dom_sf"/>
</dbReference>
<dbReference type="Pfam" id="PF01582">
    <property type="entry name" value="TIR"/>
    <property type="match status" value="1"/>
</dbReference>
<dbReference type="Pfam" id="PF13855">
    <property type="entry name" value="LRR_8"/>
    <property type="match status" value="1"/>
</dbReference>